<evidence type="ECO:0000256" key="3">
    <source>
        <dbReference type="ARBA" id="ARBA00022833"/>
    </source>
</evidence>
<evidence type="ECO:0000256" key="1">
    <source>
        <dbReference type="ARBA" id="ARBA00001947"/>
    </source>
</evidence>
<evidence type="ECO:0000259" key="6">
    <source>
        <dbReference type="Pfam" id="PF00107"/>
    </source>
</evidence>
<evidence type="ECO:0000313" key="8">
    <source>
        <dbReference type="EMBL" id="GET38133.1"/>
    </source>
</evidence>
<dbReference type="GO" id="GO:0008270">
    <property type="term" value="F:zinc ion binding"/>
    <property type="evidence" value="ECO:0007669"/>
    <property type="project" value="InterPro"/>
</dbReference>
<dbReference type="Pfam" id="PF00107">
    <property type="entry name" value="ADH_zinc_N"/>
    <property type="match status" value="1"/>
</dbReference>
<reference evidence="8" key="1">
    <citation type="submission" date="2019-10" db="EMBL/GenBank/DDBJ databases">
        <title>Draft genome sequece of Microseira wollei NIES-4236.</title>
        <authorList>
            <person name="Yamaguchi H."/>
            <person name="Suzuki S."/>
            <person name="Kawachi M."/>
        </authorList>
    </citation>
    <scope>NUCLEOTIDE SEQUENCE</scope>
    <source>
        <strain evidence="8">NIES-4236</strain>
    </source>
</reference>
<dbReference type="InterPro" id="IPR002328">
    <property type="entry name" value="ADH_Zn_CS"/>
</dbReference>
<evidence type="ECO:0000256" key="2">
    <source>
        <dbReference type="ARBA" id="ARBA00022723"/>
    </source>
</evidence>
<protein>
    <submittedName>
        <fullName evidence="8">Alcohol dehydrogenase</fullName>
    </submittedName>
</protein>
<keyword evidence="9" id="KW-1185">Reference proteome</keyword>
<dbReference type="InterPro" id="IPR036291">
    <property type="entry name" value="NAD(P)-bd_dom_sf"/>
</dbReference>
<gene>
    <name evidence="8" type="ORF">MiSe_28870</name>
</gene>
<comment type="cofactor">
    <cofactor evidence="1 5">
        <name>Zn(2+)</name>
        <dbReference type="ChEBI" id="CHEBI:29105"/>
    </cofactor>
</comment>
<dbReference type="Gene3D" id="3.40.50.720">
    <property type="entry name" value="NAD(P)-binding Rossmann-like Domain"/>
    <property type="match status" value="1"/>
</dbReference>
<name>A0AAV3X7K6_9CYAN</name>
<dbReference type="InterPro" id="IPR013149">
    <property type="entry name" value="ADH-like_C"/>
</dbReference>
<dbReference type="SUPFAM" id="SSF50129">
    <property type="entry name" value="GroES-like"/>
    <property type="match status" value="1"/>
</dbReference>
<dbReference type="InterPro" id="IPR011032">
    <property type="entry name" value="GroES-like_sf"/>
</dbReference>
<keyword evidence="2 5" id="KW-0479">Metal-binding</keyword>
<proteinExistence type="inferred from homology"/>
<dbReference type="Pfam" id="PF08240">
    <property type="entry name" value="ADH_N"/>
    <property type="match status" value="1"/>
</dbReference>
<evidence type="ECO:0000256" key="5">
    <source>
        <dbReference type="RuleBase" id="RU361277"/>
    </source>
</evidence>
<feature type="domain" description="Alcohol dehydrogenase-like C-terminal" evidence="6">
    <location>
        <begin position="196"/>
        <end position="265"/>
    </location>
</feature>
<feature type="domain" description="Alcohol dehydrogenase-like N-terminal" evidence="7">
    <location>
        <begin position="25"/>
        <end position="157"/>
    </location>
</feature>
<dbReference type="PANTHER" id="PTHR42813:SF2">
    <property type="entry name" value="DEHYDROGENASE, ZINC-CONTAINING, PUTATIVE (AFU_ORTHOLOGUE AFUA_2G02810)-RELATED"/>
    <property type="match status" value="1"/>
</dbReference>
<comment type="caution">
    <text evidence="8">The sequence shown here is derived from an EMBL/GenBank/DDBJ whole genome shotgun (WGS) entry which is preliminary data.</text>
</comment>
<dbReference type="Gene3D" id="3.90.180.10">
    <property type="entry name" value="Medium-chain alcohol dehydrogenases, catalytic domain"/>
    <property type="match status" value="1"/>
</dbReference>
<comment type="similarity">
    <text evidence="5">Belongs to the zinc-containing alcohol dehydrogenase family.</text>
</comment>
<dbReference type="EMBL" id="BLAY01000040">
    <property type="protein sequence ID" value="GET38133.1"/>
    <property type="molecule type" value="Genomic_DNA"/>
</dbReference>
<evidence type="ECO:0000256" key="4">
    <source>
        <dbReference type="ARBA" id="ARBA00023002"/>
    </source>
</evidence>
<sequence>MKAVCWHGANDVRVETVPDPKILNPRDAMIKITSTAICGSDLHIYDGFIPTMQKGDILGHEFMGEVVEVGSQVKNLKIGDRVVVPFTISCGNCFFCNRDLWSICDNSNPNAWMAEKQMGHSPAGLFGYSHLFGGYAGGQAEYARVPFADVGCLKIPDGLTDEQVLFLTDIFPTGYMAAENCNIKPGDTVAVWGCGPVGQFAIKSAYMLGAERVIAIDRIPERLQMAKEQCKAEVINYEEIDPGEAVKEMTGGRGPDACIDAVGMEAHGTNSDYLYDRVKQAVRLETDRPTALRQVILTCRKGGNVSIPGVYGGFLDKIPMGAAFNKGLTFKMGQTHVHRYLKPLLERIQNGEIDPSFVITHRLKLDEAPHGYEIFKHKKDNCIKVVLKP</sequence>
<accession>A0AAV3X7K6</accession>
<dbReference type="AlphaFoldDB" id="A0AAV3X7K6"/>
<evidence type="ECO:0000259" key="7">
    <source>
        <dbReference type="Pfam" id="PF08240"/>
    </source>
</evidence>
<dbReference type="SUPFAM" id="SSF51735">
    <property type="entry name" value="NAD(P)-binding Rossmann-fold domains"/>
    <property type="match status" value="1"/>
</dbReference>
<dbReference type="Proteomes" id="UP001050975">
    <property type="component" value="Unassembled WGS sequence"/>
</dbReference>
<dbReference type="CDD" id="cd08283">
    <property type="entry name" value="FDH_like_1"/>
    <property type="match status" value="1"/>
</dbReference>
<dbReference type="InterPro" id="IPR013154">
    <property type="entry name" value="ADH-like_N"/>
</dbReference>
<evidence type="ECO:0000313" key="9">
    <source>
        <dbReference type="Proteomes" id="UP001050975"/>
    </source>
</evidence>
<keyword evidence="4" id="KW-0560">Oxidoreductase</keyword>
<dbReference type="RefSeq" id="WP_226580797.1">
    <property type="nucleotide sequence ID" value="NZ_BLAY01000040.1"/>
</dbReference>
<dbReference type="PROSITE" id="PS00059">
    <property type="entry name" value="ADH_ZINC"/>
    <property type="match status" value="1"/>
</dbReference>
<dbReference type="GO" id="GO:0016491">
    <property type="term" value="F:oxidoreductase activity"/>
    <property type="evidence" value="ECO:0007669"/>
    <property type="project" value="UniProtKB-KW"/>
</dbReference>
<dbReference type="PANTHER" id="PTHR42813">
    <property type="entry name" value="ZINC-TYPE ALCOHOL DEHYDROGENASE-LIKE"/>
    <property type="match status" value="1"/>
</dbReference>
<keyword evidence="3 5" id="KW-0862">Zinc</keyword>
<organism evidence="8 9">
    <name type="scientific">Microseira wollei NIES-4236</name>
    <dbReference type="NCBI Taxonomy" id="2530354"/>
    <lineage>
        <taxon>Bacteria</taxon>
        <taxon>Bacillati</taxon>
        <taxon>Cyanobacteriota</taxon>
        <taxon>Cyanophyceae</taxon>
        <taxon>Oscillatoriophycideae</taxon>
        <taxon>Aerosakkonematales</taxon>
        <taxon>Aerosakkonemataceae</taxon>
        <taxon>Microseira</taxon>
    </lineage>
</organism>